<accession>A0AAJ1Q4T1</accession>
<evidence type="ECO:0000256" key="2">
    <source>
        <dbReference type="ARBA" id="ARBA00022741"/>
    </source>
</evidence>
<dbReference type="PROSITE" id="PS00211">
    <property type="entry name" value="ABC_TRANSPORTER_1"/>
    <property type="match status" value="1"/>
</dbReference>
<dbReference type="AlphaFoldDB" id="A0AAJ1Q4T1"/>
<evidence type="ECO:0000256" key="1">
    <source>
        <dbReference type="ARBA" id="ARBA00022448"/>
    </source>
</evidence>
<dbReference type="InterPro" id="IPR051782">
    <property type="entry name" value="ABC_Transporter_VariousFunc"/>
</dbReference>
<dbReference type="Proteomes" id="UP001229251">
    <property type="component" value="Unassembled WGS sequence"/>
</dbReference>
<keyword evidence="1" id="KW-0813">Transport</keyword>
<name>A0AAJ1Q4T1_9LACT</name>
<comment type="caution">
    <text evidence="5">The sequence shown here is derived from an EMBL/GenBank/DDBJ whole genome shotgun (WGS) entry which is preliminary data.</text>
</comment>
<dbReference type="InterPro" id="IPR003439">
    <property type="entry name" value="ABC_transporter-like_ATP-bd"/>
</dbReference>
<protein>
    <submittedName>
        <fullName evidence="5">ABC transporter ATP-binding protein</fullName>
    </submittedName>
</protein>
<dbReference type="RefSeq" id="WP_006907899.1">
    <property type="nucleotide sequence ID" value="NZ_JASOOE010000009.1"/>
</dbReference>
<evidence type="ECO:0000313" key="6">
    <source>
        <dbReference type="Proteomes" id="UP001229251"/>
    </source>
</evidence>
<gene>
    <name evidence="5" type="ORF">QP433_05525</name>
</gene>
<dbReference type="InterPro" id="IPR027417">
    <property type="entry name" value="P-loop_NTPase"/>
</dbReference>
<dbReference type="Gene3D" id="3.40.50.300">
    <property type="entry name" value="P-loop containing nucleotide triphosphate hydrolases"/>
    <property type="match status" value="1"/>
</dbReference>
<organism evidence="5 6">
    <name type="scientific">Facklamia hominis</name>
    <dbReference type="NCBI Taxonomy" id="178214"/>
    <lineage>
        <taxon>Bacteria</taxon>
        <taxon>Bacillati</taxon>
        <taxon>Bacillota</taxon>
        <taxon>Bacilli</taxon>
        <taxon>Lactobacillales</taxon>
        <taxon>Aerococcaceae</taxon>
        <taxon>Facklamia</taxon>
    </lineage>
</organism>
<keyword evidence="3 5" id="KW-0067">ATP-binding</keyword>
<feature type="domain" description="ABC transporter" evidence="4">
    <location>
        <begin position="2"/>
        <end position="230"/>
    </location>
</feature>
<dbReference type="GO" id="GO:0005524">
    <property type="term" value="F:ATP binding"/>
    <property type="evidence" value="ECO:0007669"/>
    <property type="project" value="UniProtKB-KW"/>
</dbReference>
<dbReference type="GO" id="GO:0016887">
    <property type="term" value="F:ATP hydrolysis activity"/>
    <property type="evidence" value="ECO:0007669"/>
    <property type="project" value="InterPro"/>
</dbReference>
<dbReference type="PANTHER" id="PTHR42939:SF1">
    <property type="entry name" value="ABC TRANSPORTER ATP-BINDING PROTEIN ALBC-RELATED"/>
    <property type="match status" value="1"/>
</dbReference>
<evidence type="ECO:0000256" key="3">
    <source>
        <dbReference type="ARBA" id="ARBA00022840"/>
    </source>
</evidence>
<dbReference type="PANTHER" id="PTHR42939">
    <property type="entry name" value="ABC TRANSPORTER ATP-BINDING PROTEIN ALBC-RELATED"/>
    <property type="match status" value="1"/>
</dbReference>
<dbReference type="InterPro" id="IPR003593">
    <property type="entry name" value="AAA+_ATPase"/>
</dbReference>
<sequence>MLEVKHLSKSFGSVQAVNDVSFTIEPGTIMGFIGPNGSGKTTVFRMILDFLTPEKGGQVLWDNQVIGKGIYNLVGYLPEERGLYEKMTIEDQIVYFASLRGMKHKEILDQIDEWMEKFAVKGQRKDKINTLSKGNQQKVQLISTLIHRPKLVILDEPFSGLDPVNADLLKQGILELKAGGSSIIFSSHNMNNVSEICDKLTMIVNGNQVLYGNVNEVRNSFGRTKLYVESDQWTKESLSQLEGVKQVLETQPEHFTLYLADESYGPALFDQITKGKYIRQFAQQPPTLEEIFKQKAGEFIHG</sequence>
<dbReference type="SUPFAM" id="SSF52540">
    <property type="entry name" value="P-loop containing nucleoside triphosphate hydrolases"/>
    <property type="match status" value="1"/>
</dbReference>
<dbReference type="Pfam" id="PF00005">
    <property type="entry name" value="ABC_tran"/>
    <property type="match status" value="1"/>
</dbReference>
<reference evidence="5" key="1">
    <citation type="submission" date="2023-05" db="EMBL/GenBank/DDBJ databases">
        <title>Cataloging the Phylogenetic Diversity of Human Bladder Bacteria.</title>
        <authorList>
            <person name="Du J."/>
        </authorList>
    </citation>
    <scope>NUCLEOTIDE SEQUENCE</scope>
    <source>
        <strain evidence="5">UMB1231</strain>
    </source>
</reference>
<dbReference type="EMBL" id="JASOOE010000009">
    <property type="protein sequence ID" value="MDK7187435.1"/>
    <property type="molecule type" value="Genomic_DNA"/>
</dbReference>
<dbReference type="InterPro" id="IPR017871">
    <property type="entry name" value="ABC_transporter-like_CS"/>
</dbReference>
<dbReference type="Pfam" id="PF13732">
    <property type="entry name" value="DrrA1-3_C"/>
    <property type="match status" value="1"/>
</dbReference>
<dbReference type="InterPro" id="IPR025302">
    <property type="entry name" value="DrrA1/2-like_C"/>
</dbReference>
<keyword evidence="2" id="KW-0547">Nucleotide-binding</keyword>
<proteinExistence type="predicted"/>
<dbReference type="PROSITE" id="PS50893">
    <property type="entry name" value="ABC_TRANSPORTER_2"/>
    <property type="match status" value="1"/>
</dbReference>
<evidence type="ECO:0000259" key="4">
    <source>
        <dbReference type="PROSITE" id="PS50893"/>
    </source>
</evidence>
<dbReference type="SMART" id="SM00382">
    <property type="entry name" value="AAA"/>
    <property type="match status" value="1"/>
</dbReference>
<evidence type="ECO:0000313" key="5">
    <source>
        <dbReference type="EMBL" id="MDK7187435.1"/>
    </source>
</evidence>